<dbReference type="Pfam" id="PF00130">
    <property type="entry name" value="C1_1"/>
    <property type="match status" value="1"/>
</dbReference>
<dbReference type="PROSITE" id="PS50081">
    <property type="entry name" value="ZF_DAG_PE_2"/>
    <property type="match status" value="1"/>
</dbReference>
<keyword evidence="2" id="KW-0862">Zinc</keyword>
<keyword evidence="5" id="KW-1185">Reference proteome</keyword>
<dbReference type="PROSITE" id="PS00028">
    <property type="entry name" value="ZINC_FINGER_C2H2_1"/>
    <property type="match status" value="1"/>
</dbReference>
<dbReference type="GeneID" id="106803106"/>
<evidence type="ECO:0000259" key="4">
    <source>
        <dbReference type="PROSITE" id="PS50081"/>
    </source>
</evidence>
<evidence type="ECO:0000313" key="6">
    <source>
        <dbReference type="RefSeq" id="XP_014649095.1"/>
    </source>
</evidence>
<evidence type="ECO:0000313" key="5">
    <source>
        <dbReference type="Proteomes" id="UP000694910"/>
    </source>
</evidence>
<gene>
    <name evidence="6" type="primary">LOC106803106</name>
</gene>
<dbReference type="InterPro" id="IPR046349">
    <property type="entry name" value="C1-like_sf"/>
</dbReference>
<name>A0ABM1DBB4_CERSS</name>
<dbReference type="SUPFAM" id="SSF57889">
    <property type="entry name" value="Cysteine-rich domain"/>
    <property type="match status" value="1"/>
</dbReference>
<reference evidence="6" key="1">
    <citation type="submission" date="2025-08" db="UniProtKB">
        <authorList>
            <consortium name="RefSeq"/>
        </authorList>
    </citation>
    <scope>IDENTIFICATION</scope>
</reference>
<dbReference type="Gene3D" id="3.30.60.20">
    <property type="match status" value="1"/>
</dbReference>
<evidence type="ECO:0000256" key="2">
    <source>
        <dbReference type="ARBA" id="ARBA00022833"/>
    </source>
</evidence>
<dbReference type="Proteomes" id="UP000694910">
    <property type="component" value="Unplaced"/>
</dbReference>
<feature type="domain" description="Phorbol-ester/DAG-type" evidence="4">
    <location>
        <begin position="34"/>
        <end position="81"/>
    </location>
</feature>
<evidence type="ECO:0000256" key="3">
    <source>
        <dbReference type="SAM" id="MobiDB-lite"/>
    </source>
</evidence>
<dbReference type="InterPro" id="IPR002219">
    <property type="entry name" value="PKC_DAG/PE"/>
</dbReference>
<accession>A0ABM1DBB4</accession>
<sequence>MRLRALTSGPPGGCARGARARRYRRQPEELTSSLHSFKNKAFKKAKVCGVCKQIIDGQGSSCRACKYSCHKKCEAKVVIPRRVQVHLEQLHKVNAPFLEGEGQAE</sequence>
<organism evidence="5 6">
    <name type="scientific">Ceratotherium simum simum</name>
    <name type="common">Southern white rhinoceros</name>
    <dbReference type="NCBI Taxonomy" id="73337"/>
    <lineage>
        <taxon>Eukaryota</taxon>
        <taxon>Metazoa</taxon>
        <taxon>Chordata</taxon>
        <taxon>Craniata</taxon>
        <taxon>Vertebrata</taxon>
        <taxon>Euteleostomi</taxon>
        <taxon>Mammalia</taxon>
        <taxon>Eutheria</taxon>
        <taxon>Laurasiatheria</taxon>
        <taxon>Perissodactyla</taxon>
        <taxon>Rhinocerotidae</taxon>
        <taxon>Ceratotherium</taxon>
    </lineage>
</organism>
<protein>
    <submittedName>
        <fullName evidence="6">Serine/threonine-protein kinase D2-like</fullName>
    </submittedName>
</protein>
<keyword evidence="1" id="KW-0479">Metal-binding</keyword>
<feature type="region of interest" description="Disordered" evidence="3">
    <location>
        <begin position="1"/>
        <end position="21"/>
    </location>
</feature>
<proteinExistence type="predicted"/>
<dbReference type="InterPro" id="IPR013087">
    <property type="entry name" value="Znf_C2H2_type"/>
</dbReference>
<dbReference type="RefSeq" id="XP_014649095.1">
    <property type="nucleotide sequence ID" value="XM_014793609.1"/>
</dbReference>
<dbReference type="SMART" id="SM00109">
    <property type="entry name" value="C1"/>
    <property type="match status" value="1"/>
</dbReference>
<evidence type="ECO:0000256" key="1">
    <source>
        <dbReference type="ARBA" id="ARBA00022723"/>
    </source>
</evidence>